<feature type="transmembrane region" description="Helical" evidence="1">
    <location>
        <begin position="247"/>
        <end position="269"/>
    </location>
</feature>
<accession>D0WID0</accession>
<sequence length="278" mass="28931">MNAPSTNPHAMHARAEANAALQGHDPNRGARVSSTPVAAELEKLKHAPIWSAYIALPLLAAAIGTFNYQNNLEMLTPGWENLWTQHTLFSFVFFLPALIGVGSSWLMRIEHTGGNWNQLAAQPVAAWRIALGKVIVGMAMLAIGLVATGAYFVMAGKAIGIDGMPGPEYLGYLACTWVGGGAVVAVQLVVSLVIRNFALPVGIALAGGVTGLLVEFKAKAFAIAFPYSLPQIASNSTGGGGLAGAELAAFFVSCIAFAAIAIVAFSLIVERNDVKAGS</sequence>
<protein>
    <recommendedName>
        <fullName evidence="4">ABC transporter permease</fullName>
    </recommendedName>
</protein>
<evidence type="ECO:0000313" key="2">
    <source>
        <dbReference type="EMBL" id="EEZ60797.1"/>
    </source>
</evidence>
<dbReference type="EMBL" id="ACUX02000016">
    <property type="protein sequence ID" value="EEZ60797.1"/>
    <property type="molecule type" value="Genomic_DNA"/>
</dbReference>
<evidence type="ECO:0008006" key="4">
    <source>
        <dbReference type="Google" id="ProtNLM"/>
    </source>
</evidence>
<dbReference type="eggNOG" id="COG4200">
    <property type="taxonomic scope" value="Bacteria"/>
</dbReference>
<dbReference type="GeneID" id="85008284"/>
<dbReference type="HOGENOM" id="CLU_086622_2_1_11"/>
<dbReference type="Pfam" id="PF12730">
    <property type="entry name" value="ABC2_membrane_4"/>
    <property type="match status" value="1"/>
</dbReference>
<dbReference type="RefSeq" id="WP_006362866.1">
    <property type="nucleotide sequence ID" value="NZ_GG700631.1"/>
</dbReference>
<reference evidence="2" key="1">
    <citation type="submission" date="2009-10" db="EMBL/GenBank/DDBJ databases">
        <authorList>
            <person name="Weinstock G."/>
            <person name="Sodergren E."/>
            <person name="Clifton S."/>
            <person name="Fulton L."/>
            <person name="Fulton B."/>
            <person name="Courtney L."/>
            <person name="Fronick C."/>
            <person name="Harrison M."/>
            <person name="Strong C."/>
            <person name="Farmer C."/>
            <person name="Delahaunty K."/>
            <person name="Markovic C."/>
            <person name="Hall O."/>
            <person name="Minx P."/>
            <person name="Tomlinson C."/>
            <person name="Mitreva M."/>
            <person name="Nelson J."/>
            <person name="Hou S."/>
            <person name="Wollam A."/>
            <person name="Pepin K.H."/>
            <person name="Johnson M."/>
            <person name="Bhonagiri V."/>
            <person name="Nash W.E."/>
            <person name="Warren W."/>
            <person name="Chinwalla A."/>
            <person name="Mardis E.R."/>
            <person name="Wilson R.K."/>
        </authorList>
    </citation>
    <scope>NUCLEOTIDE SEQUENCE [LARGE SCALE GENOMIC DNA]</scope>
    <source>
        <strain evidence="2">ATCC 700122</strain>
    </source>
</reference>
<evidence type="ECO:0000313" key="3">
    <source>
        <dbReference type="Proteomes" id="UP000006001"/>
    </source>
</evidence>
<evidence type="ECO:0000256" key="1">
    <source>
        <dbReference type="SAM" id="Phobius"/>
    </source>
</evidence>
<feature type="transmembrane region" description="Helical" evidence="1">
    <location>
        <begin position="201"/>
        <end position="227"/>
    </location>
</feature>
<organism evidence="2 3">
    <name type="scientific">Slackia exigua (strain ATCC 700122 / DSM 15923 / CIP 105133 / JCM 11022 / KCTC 5966 / S-7)</name>
    <dbReference type="NCBI Taxonomy" id="649764"/>
    <lineage>
        <taxon>Bacteria</taxon>
        <taxon>Bacillati</taxon>
        <taxon>Actinomycetota</taxon>
        <taxon>Coriobacteriia</taxon>
        <taxon>Eggerthellales</taxon>
        <taxon>Eggerthellaceae</taxon>
        <taxon>Slackia</taxon>
    </lineage>
</organism>
<feature type="transmembrane region" description="Helical" evidence="1">
    <location>
        <begin position="88"/>
        <end position="109"/>
    </location>
</feature>
<dbReference type="AlphaFoldDB" id="D0WID0"/>
<dbReference type="Proteomes" id="UP000006001">
    <property type="component" value="Unassembled WGS sequence"/>
</dbReference>
<dbReference type="CDD" id="cd21809">
    <property type="entry name" value="ABC-2_lan_permease-like"/>
    <property type="match status" value="1"/>
</dbReference>
<dbReference type="OrthoDB" id="9781996at2"/>
<proteinExistence type="predicted"/>
<keyword evidence="1" id="KW-1133">Transmembrane helix</keyword>
<dbReference type="STRING" id="649764.HMPREF0762_01605"/>
<feature type="transmembrane region" description="Helical" evidence="1">
    <location>
        <begin position="50"/>
        <end position="68"/>
    </location>
</feature>
<keyword evidence="3" id="KW-1185">Reference proteome</keyword>
<comment type="caution">
    <text evidence="2">The sequence shown here is derived from an EMBL/GenBank/DDBJ whole genome shotgun (WGS) entry which is preliminary data.</text>
</comment>
<feature type="transmembrane region" description="Helical" evidence="1">
    <location>
        <begin position="169"/>
        <end position="194"/>
    </location>
</feature>
<name>D0WID0_SLAES</name>
<keyword evidence="1" id="KW-0812">Transmembrane</keyword>
<keyword evidence="1" id="KW-0472">Membrane</keyword>
<gene>
    <name evidence="2" type="ORF">HMPREF0762_01605</name>
</gene>
<feature type="transmembrane region" description="Helical" evidence="1">
    <location>
        <begin position="130"/>
        <end position="154"/>
    </location>
</feature>